<dbReference type="InterPro" id="IPR025455">
    <property type="entry name" value="DUF4276"/>
</dbReference>
<comment type="caution">
    <text evidence="1">The sequence shown here is derived from an EMBL/GenBank/DDBJ whole genome shotgun (WGS) entry which is preliminary data.</text>
</comment>
<organism evidence="1 3">
    <name type="scientific">Dickeya dianthicola</name>
    <dbReference type="NCBI Taxonomy" id="204039"/>
    <lineage>
        <taxon>Bacteria</taxon>
        <taxon>Pseudomonadati</taxon>
        <taxon>Pseudomonadota</taxon>
        <taxon>Gammaproteobacteria</taxon>
        <taxon>Enterobacterales</taxon>
        <taxon>Pectobacteriaceae</taxon>
        <taxon>Dickeya</taxon>
    </lineage>
</organism>
<dbReference type="AlphaFoldDB" id="A0AAP6VCN3"/>
<evidence type="ECO:0000313" key="4">
    <source>
        <dbReference type="Proteomes" id="UP000266633"/>
    </source>
</evidence>
<dbReference type="EMBL" id="QESZ01000004">
    <property type="protein sequence ID" value="PWD75097.1"/>
    <property type="molecule type" value="Genomic_DNA"/>
</dbReference>
<dbReference type="EMBL" id="QZDO01000095">
    <property type="protein sequence ID" value="RJL65003.1"/>
    <property type="molecule type" value="Genomic_DNA"/>
</dbReference>
<dbReference type="RefSeq" id="WP_024104359.1">
    <property type="nucleotide sequence ID" value="NZ_CP038499.1"/>
</dbReference>
<reference evidence="2 4" key="2">
    <citation type="submission" date="2018-09" db="EMBL/GenBank/DDBJ databases">
        <title>Phylogenetic diversity of Pectobacterium and Dickeya strains causing blackleg disease of potato in Morocco.</title>
        <authorList>
            <person name="Oulghazi S."/>
            <person name="Moumni M."/>
            <person name="Faure D."/>
        </authorList>
    </citation>
    <scope>NUCLEOTIDE SEQUENCE [LARGE SCALE GENOMIC DNA]</scope>
    <source>
        <strain evidence="2 4">S4.16.03.LID</strain>
    </source>
</reference>
<protein>
    <submittedName>
        <fullName evidence="1">DUF4276 domain-containing protein</fullName>
    </submittedName>
    <submittedName>
        <fullName evidence="2">DUF4276 family protein</fullName>
    </submittedName>
</protein>
<gene>
    <name evidence="2" type="ORF">D5077_21900</name>
    <name evidence="1" type="ORF">DF213_02970</name>
</gene>
<name>A0AAP6VCN3_9GAMM</name>
<evidence type="ECO:0000313" key="1">
    <source>
        <dbReference type="EMBL" id="PWD75097.1"/>
    </source>
</evidence>
<dbReference type="Proteomes" id="UP000245055">
    <property type="component" value="Unassembled WGS sequence"/>
</dbReference>
<evidence type="ECO:0000313" key="2">
    <source>
        <dbReference type="EMBL" id="RJL65003.1"/>
    </source>
</evidence>
<evidence type="ECO:0000313" key="3">
    <source>
        <dbReference type="Proteomes" id="UP000245055"/>
    </source>
</evidence>
<accession>A0AAP6VCN3</accession>
<sequence>MHYEILVEGQCELTALSILMPKIAGEYNSPNTWRIHKHRGIGSLPENPSKAPKFSDTSLLGQLPAKLRAYAANPDPERKVIILIDLDDKDKQEFHAELMTLLNYCENDFSVFFSFAEEELEAWYFGDRSALLKYNPKISIDKLNIYVQDSICDTWKLLLEADEPALAKLNKRDRRLLDKKIYWAKKIPPHMDVNINVSPSFSVFKGAFS</sequence>
<keyword evidence="4" id="KW-1185">Reference proteome</keyword>
<dbReference type="Pfam" id="PF14103">
    <property type="entry name" value="DUF4276"/>
    <property type="match status" value="1"/>
</dbReference>
<reference evidence="1 3" key="1">
    <citation type="submission" date="2018-05" db="EMBL/GenBank/DDBJ databases">
        <title>Genomic diversity of pathogens causing Blackleg of Potato in Pakistan.</title>
        <authorList>
            <person name="Sarfraz S."/>
            <person name="Riaz K."/>
            <person name="Oulghazi S."/>
            <person name="Cigna J."/>
            <person name="Sahi S.T."/>
            <person name="Khan S.H."/>
            <person name="Hameed A."/>
            <person name="Faure D."/>
        </authorList>
    </citation>
    <scope>NUCLEOTIDE SEQUENCE [LARGE SCALE GENOMIC DNA]</scope>
    <source>
        <strain evidence="1 3">SS70</strain>
    </source>
</reference>
<dbReference type="Proteomes" id="UP000266633">
    <property type="component" value="Unassembled WGS sequence"/>
</dbReference>
<proteinExistence type="predicted"/>